<evidence type="ECO:0000256" key="1">
    <source>
        <dbReference type="SAM" id="SignalP"/>
    </source>
</evidence>
<dbReference type="PROSITE" id="PS50911">
    <property type="entry name" value="CHAP"/>
    <property type="match status" value="1"/>
</dbReference>
<dbReference type="InterPro" id="IPR007921">
    <property type="entry name" value="CHAP_dom"/>
</dbReference>
<dbReference type="InterPro" id="IPR038765">
    <property type="entry name" value="Papain-like_cys_pep_sf"/>
</dbReference>
<comment type="caution">
    <text evidence="3">The sequence shown here is derived from an EMBL/GenBank/DDBJ whole genome shotgun (WGS) entry which is preliminary data.</text>
</comment>
<evidence type="ECO:0000313" key="4">
    <source>
        <dbReference type="Proteomes" id="UP000308038"/>
    </source>
</evidence>
<dbReference type="Proteomes" id="UP000308038">
    <property type="component" value="Unassembled WGS sequence"/>
</dbReference>
<accession>A0ABY2QFE9</accession>
<dbReference type="Pfam" id="PF05257">
    <property type="entry name" value="CHAP"/>
    <property type="match status" value="1"/>
</dbReference>
<reference evidence="3 4" key="1">
    <citation type="submission" date="2019-04" db="EMBL/GenBank/DDBJ databases">
        <title>Microbes associate with the intestines of laboratory mice.</title>
        <authorList>
            <person name="Navarre W."/>
            <person name="Wong E."/>
            <person name="Huang K.C."/>
            <person name="Tropini C."/>
            <person name="Ng K."/>
            <person name="Yu B."/>
        </authorList>
    </citation>
    <scope>NUCLEOTIDE SEQUENCE [LARGE SCALE GENOMIC DNA]</scope>
    <source>
        <strain evidence="3 4">NM83_B4-11</strain>
    </source>
</reference>
<evidence type="ECO:0000313" key="3">
    <source>
        <dbReference type="EMBL" id="THG38650.1"/>
    </source>
</evidence>
<gene>
    <name evidence="3" type="ORF">E5988_13770</name>
</gene>
<feature type="signal peptide" evidence="1">
    <location>
        <begin position="1"/>
        <end position="26"/>
    </location>
</feature>
<sequence>MNFKSLTARLALVVSCGLMTATAANAQFWQCAPYAREISGIQIHGNANTWWGQAAGRYERGNTPKVGAVLSFQSTRRMRVGHVAMVSQVVSDREVRLTHANWSRRGKIERDVRAIDVSPAGDWSMVKVWYAPNGGLGTSDYPTNGFIYADGAAGAPVIQAGKGEGADETRLANLAIASAASVPVSGGVSVSD</sequence>
<feature type="domain" description="Peptidase C51" evidence="2">
    <location>
        <begin position="6"/>
        <end position="127"/>
    </location>
</feature>
<proteinExistence type="predicted"/>
<dbReference type="EMBL" id="SSTI01000010">
    <property type="protein sequence ID" value="THG38650.1"/>
    <property type="molecule type" value="Genomic_DNA"/>
</dbReference>
<name>A0ABY2QFE9_9SPHN</name>
<evidence type="ECO:0000259" key="2">
    <source>
        <dbReference type="PROSITE" id="PS50911"/>
    </source>
</evidence>
<dbReference type="Gene3D" id="3.90.1720.10">
    <property type="entry name" value="endopeptidase domain like (from Nostoc punctiforme)"/>
    <property type="match status" value="1"/>
</dbReference>
<protein>
    <submittedName>
        <fullName evidence="3">CHAP domain-containing protein</fullName>
    </submittedName>
</protein>
<feature type="chain" id="PRO_5047350270" evidence="1">
    <location>
        <begin position="27"/>
        <end position="192"/>
    </location>
</feature>
<dbReference type="SUPFAM" id="SSF54001">
    <property type="entry name" value="Cysteine proteinases"/>
    <property type="match status" value="1"/>
</dbReference>
<keyword evidence="1" id="KW-0732">Signal</keyword>
<organism evidence="3 4">
    <name type="scientific">Sphingomonas olei</name>
    <dbReference type="NCBI Taxonomy" id="1886787"/>
    <lineage>
        <taxon>Bacteria</taxon>
        <taxon>Pseudomonadati</taxon>
        <taxon>Pseudomonadota</taxon>
        <taxon>Alphaproteobacteria</taxon>
        <taxon>Sphingomonadales</taxon>
        <taxon>Sphingomonadaceae</taxon>
        <taxon>Sphingomonas</taxon>
    </lineage>
</organism>
<keyword evidence="4" id="KW-1185">Reference proteome</keyword>